<keyword evidence="4" id="KW-0659">Purine metabolism</keyword>
<dbReference type="EMBL" id="JBHSMG010000004">
    <property type="protein sequence ID" value="MFC5503269.1"/>
    <property type="molecule type" value="Genomic_DNA"/>
</dbReference>
<dbReference type="Pfam" id="PF09349">
    <property type="entry name" value="OHCU_decarbox"/>
    <property type="match status" value="1"/>
</dbReference>
<evidence type="ECO:0000313" key="9">
    <source>
        <dbReference type="EMBL" id="MFC5503269.1"/>
    </source>
</evidence>
<comment type="pathway">
    <text evidence="2">Purine metabolism; urate degradation; (S)-allantoin from urate: step 3/3.</text>
</comment>
<dbReference type="Proteomes" id="UP001596039">
    <property type="component" value="Unassembled WGS sequence"/>
</dbReference>
<dbReference type="NCBIfam" id="NF010372">
    <property type="entry name" value="PRK13798.1"/>
    <property type="match status" value="1"/>
</dbReference>
<keyword evidence="5" id="KW-0210">Decarboxylase</keyword>
<dbReference type="InterPro" id="IPR017595">
    <property type="entry name" value="OHCU_decarboxylase-2"/>
</dbReference>
<dbReference type="PANTHER" id="PTHR43466:SF1">
    <property type="entry name" value="2-OXO-4-HYDROXY-4-CARBOXY-5-UREIDOIMIDAZOLINE DECARBOXYLASE-RELATED"/>
    <property type="match status" value="1"/>
</dbReference>
<reference evidence="10" key="1">
    <citation type="journal article" date="2019" name="Int. J. Syst. Evol. Microbiol.">
        <title>The Global Catalogue of Microorganisms (GCM) 10K type strain sequencing project: providing services to taxonomists for standard genome sequencing and annotation.</title>
        <authorList>
            <consortium name="The Broad Institute Genomics Platform"/>
            <consortium name="The Broad Institute Genome Sequencing Center for Infectious Disease"/>
            <person name="Wu L."/>
            <person name="Ma J."/>
        </authorList>
    </citation>
    <scope>NUCLEOTIDE SEQUENCE [LARGE SCALE GENOMIC DNA]</scope>
    <source>
        <strain evidence="10">CGMCC 4.6997</strain>
    </source>
</reference>
<evidence type="ECO:0000256" key="6">
    <source>
        <dbReference type="ARBA" id="ARBA00023239"/>
    </source>
</evidence>
<dbReference type="RefSeq" id="WP_386740985.1">
    <property type="nucleotide sequence ID" value="NZ_JBHSMG010000004.1"/>
</dbReference>
<evidence type="ECO:0000313" key="10">
    <source>
        <dbReference type="Proteomes" id="UP001596039"/>
    </source>
</evidence>
<organism evidence="9 10">
    <name type="scientific">Lysinimonas soli</name>
    <dbReference type="NCBI Taxonomy" id="1074233"/>
    <lineage>
        <taxon>Bacteria</taxon>
        <taxon>Bacillati</taxon>
        <taxon>Actinomycetota</taxon>
        <taxon>Actinomycetes</taxon>
        <taxon>Micrococcales</taxon>
        <taxon>Microbacteriaceae</taxon>
        <taxon>Lysinimonas</taxon>
    </lineage>
</organism>
<comment type="catalytic activity">
    <reaction evidence="1">
        <text>5-hydroxy-2-oxo-4-ureido-2,5-dihydro-1H-imidazole-5-carboxylate + H(+) = (S)-allantoin + CO2</text>
        <dbReference type="Rhea" id="RHEA:26301"/>
        <dbReference type="ChEBI" id="CHEBI:15378"/>
        <dbReference type="ChEBI" id="CHEBI:15678"/>
        <dbReference type="ChEBI" id="CHEBI:16526"/>
        <dbReference type="ChEBI" id="CHEBI:58639"/>
        <dbReference type="EC" id="4.1.1.97"/>
    </reaction>
</comment>
<keyword evidence="6 9" id="KW-0456">Lyase</keyword>
<dbReference type="NCBIfam" id="TIGR03180">
    <property type="entry name" value="UraD_2"/>
    <property type="match status" value="1"/>
</dbReference>
<dbReference type="EC" id="4.1.1.97" evidence="3"/>
<sequence length="173" mass="18116">MMQVTDSDLRAALEAALGVRRWVFEVAGLAPFETLDELLDAARTAATPLSAAEIDEALAHHPRIGEKPTGSGAAAEHSRREQASLDTAAGSDDAELASAIAAGNAAYEARFDRVFLIRAAGRTRGEILAELTRRLALDDATELAIVAEQLREIAILRLATALGVAANETGSAA</sequence>
<evidence type="ECO:0000256" key="5">
    <source>
        <dbReference type="ARBA" id="ARBA00022793"/>
    </source>
</evidence>
<proteinExistence type="predicted"/>
<dbReference type="InterPro" id="IPR018020">
    <property type="entry name" value="OHCU_decarboxylase"/>
</dbReference>
<evidence type="ECO:0000256" key="7">
    <source>
        <dbReference type="SAM" id="MobiDB-lite"/>
    </source>
</evidence>
<protein>
    <recommendedName>
        <fullName evidence="3">2-oxo-4-hydroxy-4-carboxy-5-ureidoimidazoline decarboxylase</fullName>
        <ecNumber evidence="3">4.1.1.97</ecNumber>
    </recommendedName>
</protein>
<evidence type="ECO:0000256" key="3">
    <source>
        <dbReference type="ARBA" id="ARBA00012257"/>
    </source>
</evidence>
<evidence type="ECO:0000256" key="4">
    <source>
        <dbReference type="ARBA" id="ARBA00022631"/>
    </source>
</evidence>
<dbReference type="Gene3D" id="1.10.3330.10">
    <property type="entry name" value="Oxo-4-hydroxy-4-carboxy-5-ureidoimidazoline decarboxylase"/>
    <property type="match status" value="1"/>
</dbReference>
<feature type="domain" description="Oxo-4-hydroxy-4-carboxy-5-ureidoimidazoline decarboxylase" evidence="8">
    <location>
        <begin position="4"/>
        <end position="159"/>
    </location>
</feature>
<dbReference type="InterPro" id="IPR036778">
    <property type="entry name" value="OHCU_decarboxylase_sf"/>
</dbReference>
<comment type="caution">
    <text evidence="9">The sequence shown here is derived from an EMBL/GenBank/DDBJ whole genome shotgun (WGS) entry which is preliminary data.</text>
</comment>
<keyword evidence="10" id="KW-1185">Reference proteome</keyword>
<evidence type="ECO:0000256" key="2">
    <source>
        <dbReference type="ARBA" id="ARBA00004754"/>
    </source>
</evidence>
<evidence type="ECO:0000259" key="8">
    <source>
        <dbReference type="Pfam" id="PF09349"/>
    </source>
</evidence>
<accession>A0ABW0NUP2</accession>
<name>A0ABW0NUP2_9MICO</name>
<dbReference type="PANTHER" id="PTHR43466">
    <property type="entry name" value="2-OXO-4-HYDROXY-4-CARBOXY-5-UREIDOIMIDAZOLINE DECARBOXYLASE-RELATED"/>
    <property type="match status" value="1"/>
</dbReference>
<dbReference type="GO" id="GO:0051997">
    <property type="term" value="F:2-oxo-4-hydroxy-4-carboxy-5-ureidoimidazoline decarboxylase activity"/>
    <property type="evidence" value="ECO:0007669"/>
    <property type="project" value="UniProtKB-EC"/>
</dbReference>
<feature type="region of interest" description="Disordered" evidence="7">
    <location>
        <begin position="60"/>
        <end position="88"/>
    </location>
</feature>
<evidence type="ECO:0000256" key="1">
    <source>
        <dbReference type="ARBA" id="ARBA00001163"/>
    </source>
</evidence>
<gene>
    <name evidence="9" type="primary">uraD</name>
    <name evidence="9" type="ORF">ACFPJ4_13560</name>
</gene>
<dbReference type="SUPFAM" id="SSF158694">
    <property type="entry name" value="UraD-Like"/>
    <property type="match status" value="1"/>
</dbReference>